<dbReference type="AlphaFoldDB" id="A0AAW9IJS0"/>
<dbReference type="EMBL" id="WNVM01000156">
    <property type="protein sequence ID" value="MDZ5010217.1"/>
    <property type="molecule type" value="Genomic_DNA"/>
</dbReference>
<dbReference type="PANTHER" id="PTHR42756">
    <property type="entry name" value="TRANSCRIPTIONAL REGULATOR, MARR"/>
    <property type="match status" value="1"/>
</dbReference>
<dbReference type="PROSITE" id="PS50995">
    <property type="entry name" value="HTH_MARR_2"/>
    <property type="match status" value="1"/>
</dbReference>
<evidence type="ECO:0000256" key="3">
    <source>
        <dbReference type="ARBA" id="ARBA00023163"/>
    </source>
</evidence>
<dbReference type="Gene3D" id="1.10.10.10">
    <property type="entry name" value="Winged helix-like DNA-binding domain superfamily/Winged helix DNA-binding domain"/>
    <property type="match status" value="1"/>
</dbReference>
<comment type="caution">
    <text evidence="5">The sequence shown here is derived from an EMBL/GenBank/DDBJ whole genome shotgun (WGS) entry which is preliminary data.</text>
</comment>
<evidence type="ECO:0000256" key="2">
    <source>
        <dbReference type="ARBA" id="ARBA00023125"/>
    </source>
</evidence>
<dbReference type="InterPro" id="IPR036388">
    <property type="entry name" value="WH-like_DNA-bd_sf"/>
</dbReference>
<evidence type="ECO:0000313" key="6">
    <source>
        <dbReference type="Proteomes" id="UP001292368"/>
    </source>
</evidence>
<proteinExistence type="predicted"/>
<dbReference type="RefSeq" id="WP_322382097.1">
    <property type="nucleotide sequence ID" value="NZ_WNVM01000156.1"/>
</dbReference>
<feature type="domain" description="HTH marR-type" evidence="4">
    <location>
        <begin position="13"/>
        <end position="141"/>
    </location>
</feature>
<organism evidence="5 6">
    <name type="scientific">Clostridium perfringens</name>
    <dbReference type="NCBI Taxonomy" id="1502"/>
    <lineage>
        <taxon>Bacteria</taxon>
        <taxon>Bacillati</taxon>
        <taxon>Bacillota</taxon>
        <taxon>Clostridia</taxon>
        <taxon>Eubacteriales</taxon>
        <taxon>Clostridiaceae</taxon>
        <taxon>Clostridium</taxon>
    </lineage>
</organism>
<keyword evidence="3" id="KW-0804">Transcription</keyword>
<dbReference type="Pfam" id="PF01047">
    <property type="entry name" value="MarR"/>
    <property type="match status" value="1"/>
</dbReference>
<keyword evidence="1" id="KW-0805">Transcription regulation</keyword>
<dbReference type="Proteomes" id="UP001292368">
    <property type="component" value="Unassembled WGS sequence"/>
</dbReference>
<dbReference type="SUPFAM" id="SSF46785">
    <property type="entry name" value="Winged helix' DNA-binding domain"/>
    <property type="match status" value="1"/>
</dbReference>
<evidence type="ECO:0000313" key="5">
    <source>
        <dbReference type="EMBL" id="MDZ5010217.1"/>
    </source>
</evidence>
<dbReference type="SMART" id="SM00347">
    <property type="entry name" value="HTH_MARR"/>
    <property type="match status" value="1"/>
</dbReference>
<dbReference type="GO" id="GO:0003677">
    <property type="term" value="F:DNA binding"/>
    <property type="evidence" value="ECO:0007669"/>
    <property type="project" value="UniProtKB-KW"/>
</dbReference>
<accession>A0AAW9IJS0</accession>
<sequence length="150" mass="17332">MSNNTNNNIEEVSNNLFGLLMHIHNKLFNANQMVKGLHIPPSHAKVIYFLSRKESSSVSEIAEHLCISKPNMTPIIDKLIVEDFVCRYTDPDDRRKIKVKLTDQAYDFIKEREKNIKANLYNKISSLDVDDLENLNLSIKDMNEIISKLK</sequence>
<gene>
    <name evidence="5" type="ORF">GNF77_15140</name>
</gene>
<dbReference type="InterPro" id="IPR036390">
    <property type="entry name" value="WH_DNA-bd_sf"/>
</dbReference>
<keyword evidence="2" id="KW-0238">DNA-binding</keyword>
<dbReference type="PANTHER" id="PTHR42756:SF1">
    <property type="entry name" value="TRANSCRIPTIONAL REPRESSOR OF EMRAB OPERON"/>
    <property type="match status" value="1"/>
</dbReference>
<evidence type="ECO:0000259" key="4">
    <source>
        <dbReference type="PROSITE" id="PS50995"/>
    </source>
</evidence>
<protein>
    <submittedName>
        <fullName evidence="5">MarR family transcriptional regulator</fullName>
    </submittedName>
</protein>
<dbReference type="InterPro" id="IPR000835">
    <property type="entry name" value="HTH_MarR-typ"/>
</dbReference>
<dbReference type="GO" id="GO:0003700">
    <property type="term" value="F:DNA-binding transcription factor activity"/>
    <property type="evidence" value="ECO:0007669"/>
    <property type="project" value="InterPro"/>
</dbReference>
<dbReference type="PRINTS" id="PR00598">
    <property type="entry name" value="HTHMARR"/>
</dbReference>
<reference evidence="5" key="1">
    <citation type="submission" date="2019-11" db="EMBL/GenBank/DDBJ databases">
        <title>Characterization of Clostridium perfringens isolates from swine manure treated agricultural soils.</title>
        <authorList>
            <person name="Wushke S.T."/>
        </authorList>
    </citation>
    <scope>NUCLEOTIDE SEQUENCE</scope>
    <source>
        <strain evidence="5">V2</strain>
    </source>
</reference>
<evidence type="ECO:0000256" key="1">
    <source>
        <dbReference type="ARBA" id="ARBA00023015"/>
    </source>
</evidence>
<name>A0AAW9IJS0_CLOPF</name>